<dbReference type="GO" id="GO:0004672">
    <property type="term" value="F:protein kinase activity"/>
    <property type="evidence" value="ECO:0007669"/>
    <property type="project" value="InterPro"/>
</dbReference>
<dbReference type="SMART" id="SM00220">
    <property type="entry name" value="S_TKc"/>
    <property type="match status" value="1"/>
</dbReference>
<gene>
    <name evidence="2" type="ORF">GLOIN_2v1423612</name>
</gene>
<evidence type="ECO:0000313" key="2">
    <source>
        <dbReference type="EMBL" id="POG63612.1"/>
    </source>
</evidence>
<proteinExistence type="predicted"/>
<dbReference type="InterPro" id="IPR000719">
    <property type="entry name" value="Prot_kinase_dom"/>
</dbReference>
<dbReference type="GO" id="GO:0005524">
    <property type="term" value="F:ATP binding"/>
    <property type="evidence" value="ECO:0007669"/>
    <property type="project" value="InterPro"/>
</dbReference>
<dbReference type="EMBL" id="AUPC02000262">
    <property type="protein sequence ID" value="POG63612.1"/>
    <property type="molecule type" value="Genomic_DNA"/>
</dbReference>
<organism evidence="2 3">
    <name type="scientific">Rhizophagus irregularis (strain DAOM 181602 / DAOM 197198 / MUCL 43194)</name>
    <name type="common">Arbuscular mycorrhizal fungus</name>
    <name type="synonym">Glomus intraradices</name>
    <dbReference type="NCBI Taxonomy" id="747089"/>
    <lineage>
        <taxon>Eukaryota</taxon>
        <taxon>Fungi</taxon>
        <taxon>Fungi incertae sedis</taxon>
        <taxon>Mucoromycota</taxon>
        <taxon>Glomeromycotina</taxon>
        <taxon>Glomeromycetes</taxon>
        <taxon>Glomerales</taxon>
        <taxon>Glomeraceae</taxon>
        <taxon>Rhizophagus</taxon>
    </lineage>
</organism>
<feature type="non-terminal residue" evidence="2">
    <location>
        <position position="1"/>
    </location>
</feature>
<protein>
    <submittedName>
        <fullName evidence="2">Kinase-like domain-containing protein</fullName>
    </submittedName>
</protein>
<dbReference type="PROSITE" id="PS50011">
    <property type="entry name" value="PROTEIN_KINASE_DOM"/>
    <property type="match status" value="1"/>
</dbReference>
<dbReference type="Pfam" id="PF00069">
    <property type="entry name" value="Pkinase"/>
    <property type="match status" value="1"/>
</dbReference>
<dbReference type="Proteomes" id="UP000018888">
    <property type="component" value="Unassembled WGS sequence"/>
</dbReference>
<dbReference type="PANTHER" id="PTHR23257:SF963">
    <property type="entry name" value="AT08303P"/>
    <property type="match status" value="1"/>
</dbReference>
<name>A0A2P4PE23_RHIID</name>
<dbReference type="Gene3D" id="1.10.510.10">
    <property type="entry name" value="Transferase(Phosphotransferase) domain 1"/>
    <property type="match status" value="1"/>
</dbReference>
<dbReference type="InterPro" id="IPR050167">
    <property type="entry name" value="Ser_Thr_protein_kinase"/>
</dbReference>
<dbReference type="InterPro" id="IPR011009">
    <property type="entry name" value="Kinase-like_dom_sf"/>
</dbReference>
<dbReference type="AlphaFoldDB" id="A0A2P4PE23"/>
<sequence>IKELNHVLSIYGLSQNPNTNDYIMVLDYAEGGSLYNWVNKHYSKFDWSYKINTLFNIITGLEEIHEKQLVHRDLHTGNILSMYITLDNYNLMCISDMGLCGRVDNTDKTKLYGVMPYVAPEVLRGEPYTQTADVYSFGMIMYFVATGNQPFFN</sequence>
<dbReference type="SUPFAM" id="SSF56112">
    <property type="entry name" value="Protein kinase-like (PK-like)"/>
    <property type="match status" value="1"/>
</dbReference>
<reference evidence="2 3" key="2">
    <citation type="journal article" date="2018" name="New Phytol.">
        <title>High intraspecific genome diversity in the model arbuscular mycorrhizal symbiont Rhizophagus irregularis.</title>
        <authorList>
            <person name="Chen E.C.H."/>
            <person name="Morin E."/>
            <person name="Beaudet D."/>
            <person name="Noel J."/>
            <person name="Yildirir G."/>
            <person name="Ndikumana S."/>
            <person name="Charron P."/>
            <person name="St-Onge C."/>
            <person name="Giorgi J."/>
            <person name="Kruger M."/>
            <person name="Marton T."/>
            <person name="Ropars J."/>
            <person name="Grigoriev I.V."/>
            <person name="Hainaut M."/>
            <person name="Henrissat B."/>
            <person name="Roux C."/>
            <person name="Martin F."/>
            <person name="Corradi N."/>
        </authorList>
    </citation>
    <scope>NUCLEOTIDE SEQUENCE [LARGE SCALE GENOMIC DNA]</scope>
    <source>
        <strain evidence="2 3">DAOM 197198</strain>
    </source>
</reference>
<dbReference type="GO" id="GO:0005737">
    <property type="term" value="C:cytoplasm"/>
    <property type="evidence" value="ECO:0007669"/>
    <property type="project" value="TreeGrafter"/>
</dbReference>
<comment type="caution">
    <text evidence="2">The sequence shown here is derived from an EMBL/GenBank/DDBJ whole genome shotgun (WGS) entry which is preliminary data.</text>
</comment>
<dbReference type="PANTHER" id="PTHR23257">
    <property type="entry name" value="SERINE-THREONINE PROTEIN KINASE"/>
    <property type="match status" value="1"/>
</dbReference>
<dbReference type="GO" id="GO:0007165">
    <property type="term" value="P:signal transduction"/>
    <property type="evidence" value="ECO:0007669"/>
    <property type="project" value="TreeGrafter"/>
</dbReference>
<keyword evidence="3" id="KW-1185">Reference proteome</keyword>
<feature type="non-terminal residue" evidence="2">
    <location>
        <position position="153"/>
    </location>
</feature>
<feature type="domain" description="Protein kinase" evidence="1">
    <location>
        <begin position="1"/>
        <end position="153"/>
    </location>
</feature>
<reference evidence="2 3" key="1">
    <citation type="journal article" date="2013" name="Proc. Natl. Acad. Sci. U.S.A.">
        <title>Genome of an arbuscular mycorrhizal fungus provides insight into the oldest plant symbiosis.</title>
        <authorList>
            <person name="Tisserant E."/>
            <person name="Malbreil M."/>
            <person name="Kuo A."/>
            <person name="Kohler A."/>
            <person name="Symeonidi A."/>
            <person name="Balestrini R."/>
            <person name="Charron P."/>
            <person name="Duensing N."/>
            <person name="Frei Dit Frey N."/>
            <person name="Gianinazzi-Pearson V."/>
            <person name="Gilbert L.B."/>
            <person name="Handa Y."/>
            <person name="Herr J.R."/>
            <person name="Hijri M."/>
            <person name="Koul R."/>
            <person name="Kawaguchi M."/>
            <person name="Krajinski F."/>
            <person name="Lammers P.J."/>
            <person name="Masclaux F.G."/>
            <person name="Murat C."/>
            <person name="Morin E."/>
            <person name="Ndikumana S."/>
            <person name="Pagni M."/>
            <person name="Petitpierre D."/>
            <person name="Requena N."/>
            <person name="Rosikiewicz P."/>
            <person name="Riley R."/>
            <person name="Saito K."/>
            <person name="San Clemente H."/>
            <person name="Shapiro H."/>
            <person name="van Tuinen D."/>
            <person name="Becard G."/>
            <person name="Bonfante P."/>
            <person name="Paszkowski U."/>
            <person name="Shachar-Hill Y.Y."/>
            <person name="Tuskan G.A."/>
            <person name="Young P.W."/>
            <person name="Sanders I.R."/>
            <person name="Henrissat B."/>
            <person name="Rensing S.A."/>
            <person name="Grigoriev I.V."/>
            <person name="Corradi N."/>
            <person name="Roux C."/>
            <person name="Martin F."/>
        </authorList>
    </citation>
    <scope>NUCLEOTIDE SEQUENCE [LARGE SCALE GENOMIC DNA]</scope>
    <source>
        <strain evidence="2 3">DAOM 197198</strain>
    </source>
</reference>
<dbReference type="VEuPathDB" id="FungiDB:RhiirFUN_002024"/>
<accession>A0A2P4PE23</accession>
<evidence type="ECO:0000259" key="1">
    <source>
        <dbReference type="PROSITE" id="PS50011"/>
    </source>
</evidence>
<evidence type="ECO:0000313" key="3">
    <source>
        <dbReference type="Proteomes" id="UP000018888"/>
    </source>
</evidence>